<comment type="caution">
    <text evidence="3">The sequence shown here is derived from an EMBL/GenBank/DDBJ whole genome shotgun (WGS) entry which is preliminary data.</text>
</comment>
<dbReference type="SUPFAM" id="SSF48403">
    <property type="entry name" value="Ankyrin repeat"/>
    <property type="match status" value="1"/>
</dbReference>
<dbReference type="Proteomes" id="UP000789390">
    <property type="component" value="Unassembled WGS sequence"/>
</dbReference>
<accession>A0A8J2WIT4</accession>
<protein>
    <submittedName>
        <fullName evidence="3">Uncharacterized protein</fullName>
    </submittedName>
</protein>
<reference evidence="3" key="1">
    <citation type="submission" date="2021-11" db="EMBL/GenBank/DDBJ databases">
        <authorList>
            <person name="Schell T."/>
        </authorList>
    </citation>
    <scope>NUCLEOTIDE SEQUENCE</scope>
    <source>
        <strain evidence="3">M5</strain>
    </source>
</reference>
<evidence type="ECO:0000256" key="2">
    <source>
        <dbReference type="ARBA" id="ARBA00023043"/>
    </source>
</evidence>
<organism evidence="3 4">
    <name type="scientific">Daphnia galeata</name>
    <dbReference type="NCBI Taxonomy" id="27404"/>
    <lineage>
        <taxon>Eukaryota</taxon>
        <taxon>Metazoa</taxon>
        <taxon>Ecdysozoa</taxon>
        <taxon>Arthropoda</taxon>
        <taxon>Crustacea</taxon>
        <taxon>Branchiopoda</taxon>
        <taxon>Diplostraca</taxon>
        <taxon>Cladocera</taxon>
        <taxon>Anomopoda</taxon>
        <taxon>Daphniidae</taxon>
        <taxon>Daphnia</taxon>
    </lineage>
</organism>
<name>A0A8J2WIT4_9CRUS</name>
<keyword evidence="4" id="KW-1185">Reference proteome</keyword>
<evidence type="ECO:0000313" key="4">
    <source>
        <dbReference type="Proteomes" id="UP000789390"/>
    </source>
</evidence>
<evidence type="ECO:0000313" key="3">
    <source>
        <dbReference type="EMBL" id="CAH0105955.1"/>
    </source>
</evidence>
<sequence length="580" mass="67088">MAHLQSDHQDVIVQAIENDSSTQLIVIFKNYSKLELMTKLWTPNEQGETLLILAIKRKRFNVIDLLAKKLRECVRDKKCRSLCLSTFCQIQTNDQVSIVEVMECLIDPWLLEPRKDEPLWLEFLWNCIKSSSIARQEKIDALELIGSAFLFIQVKSPSKEMWAPHHGLQCWKEAMDLRYSPGDLAIPKTPYVFTTMAAKAFVDNSEVLTLEELELLEQESSIYGSPPSWGLASSQWKFYLRVQALLVNQRIVSQVNNGPYYFHLIHLIRYGWDCNSHRHEHIRAYNICLLIFEQAKSFNSTTSSPKCIDIFVETLELMLRCFERMREQPAESPERQELTPLNVMEAIKCCTVLANLLPVPLVNDKDHNRLHRANMDAYDFVLQLLKYFPHLNKEENKQFEEYLSRFVHLDVHRGSHSLLHGAINRCMWIYESDFQRVIDLLLKLDVDPNATDRHGKTPLHLLAEKWNETRFSTYGNSAAFASLFISESLSMVFQSLVDVGGHLDQATPEGQTVISLLKIQRTKYTHQDCHFDSYMESVINTVLPLSCYCAQSLRQHGFPLDNRLPPSVKSFILRHSALKL</sequence>
<dbReference type="PANTHER" id="PTHR24197">
    <property type="entry name" value="ANKYRIN REPEAT DOMAIN-CONTAINING PROTEIN 61"/>
    <property type="match status" value="1"/>
</dbReference>
<dbReference type="PANTHER" id="PTHR24197:SF44">
    <property type="entry name" value="ANKYRIN REPEAT DOMAIN-CONTAINING PROTEIN 54"/>
    <property type="match status" value="1"/>
</dbReference>
<dbReference type="AlphaFoldDB" id="A0A8J2WIT4"/>
<keyword evidence="2" id="KW-0040">ANK repeat</keyword>
<proteinExistence type="predicted"/>
<dbReference type="EMBL" id="CAKKLH010000207">
    <property type="protein sequence ID" value="CAH0105955.1"/>
    <property type="molecule type" value="Genomic_DNA"/>
</dbReference>
<dbReference type="InterPro" id="IPR036770">
    <property type="entry name" value="Ankyrin_rpt-contain_sf"/>
</dbReference>
<dbReference type="OrthoDB" id="6112733at2759"/>
<keyword evidence="1" id="KW-0677">Repeat</keyword>
<gene>
    <name evidence="3" type="ORF">DGAL_LOCUS9100</name>
</gene>
<evidence type="ECO:0000256" key="1">
    <source>
        <dbReference type="ARBA" id="ARBA00022737"/>
    </source>
</evidence>
<dbReference type="Gene3D" id="1.25.40.20">
    <property type="entry name" value="Ankyrin repeat-containing domain"/>
    <property type="match status" value="1"/>
</dbReference>